<feature type="transmembrane region" description="Helical" evidence="5">
    <location>
        <begin position="120"/>
        <end position="142"/>
    </location>
</feature>
<keyword evidence="2 5" id="KW-0812">Transmembrane</keyword>
<protein>
    <recommendedName>
        <fullName evidence="6">Yip1 domain-containing protein</fullName>
    </recommendedName>
</protein>
<evidence type="ECO:0000256" key="2">
    <source>
        <dbReference type="ARBA" id="ARBA00022692"/>
    </source>
</evidence>
<feature type="domain" description="Yip1" evidence="6">
    <location>
        <begin position="4"/>
        <end position="168"/>
    </location>
</feature>
<comment type="subcellular location">
    <subcellularLocation>
        <location evidence="1">Membrane</location>
        <topology evidence="1">Multi-pass membrane protein</topology>
    </subcellularLocation>
</comment>
<evidence type="ECO:0000256" key="3">
    <source>
        <dbReference type="ARBA" id="ARBA00022989"/>
    </source>
</evidence>
<gene>
    <name evidence="7" type="ORF">HON47_04935</name>
</gene>
<evidence type="ECO:0000259" key="6">
    <source>
        <dbReference type="Pfam" id="PF04893"/>
    </source>
</evidence>
<keyword evidence="3 5" id="KW-1133">Transmembrane helix</keyword>
<dbReference type="InterPro" id="IPR006977">
    <property type="entry name" value="Yip1_dom"/>
</dbReference>
<dbReference type="Proteomes" id="UP000722459">
    <property type="component" value="Unassembled WGS sequence"/>
</dbReference>
<dbReference type="EMBL" id="JABJNZ010000062">
    <property type="protein sequence ID" value="MBT4870895.1"/>
    <property type="molecule type" value="Genomic_DNA"/>
</dbReference>
<organism evidence="7 8">
    <name type="scientific">Candidatus Iainarchaeum sp</name>
    <dbReference type="NCBI Taxonomy" id="3101447"/>
    <lineage>
        <taxon>Archaea</taxon>
        <taxon>Candidatus Iainarchaeota</taxon>
        <taxon>Candidatus Iainarchaeia</taxon>
        <taxon>Candidatus Iainarchaeales</taxon>
        <taxon>Candidatus Iainarchaeaceae</taxon>
        <taxon>Candidatus Iainarchaeum</taxon>
    </lineage>
</organism>
<feature type="transmembrane region" description="Helical" evidence="5">
    <location>
        <begin position="97"/>
        <end position="114"/>
    </location>
</feature>
<proteinExistence type="predicted"/>
<evidence type="ECO:0000256" key="5">
    <source>
        <dbReference type="SAM" id="Phobius"/>
    </source>
</evidence>
<name>A0A8T5GFX9_9ARCH</name>
<dbReference type="GO" id="GO:0016020">
    <property type="term" value="C:membrane"/>
    <property type="evidence" value="ECO:0007669"/>
    <property type="project" value="UniProtKB-SubCell"/>
</dbReference>
<sequence length="182" mass="20157">MSFNIFLHPTKAFQYEIENPSVGRAILFVIATSLVISLLAFMLGGTIEVAGILTLTNILQWLVLSIVLYIFEFMFSPKKGKIHELSFKEAASMTGKLWMLMLISAIVLVIGLPLSAIGLAIIGVILLFLAGIFLIINSYIMIKVALDIETKRAIIPWILIIVVYVLLITLIMQFAVSTLPVF</sequence>
<feature type="transmembrane region" description="Helical" evidence="5">
    <location>
        <begin position="154"/>
        <end position="176"/>
    </location>
</feature>
<dbReference type="AlphaFoldDB" id="A0A8T5GFX9"/>
<feature type="transmembrane region" description="Helical" evidence="5">
    <location>
        <begin position="49"/>
        <end position="71"/>
    </location>
</feature>
<comment type="caution">
    <text evidence="7">The sequence shown here is derived from an EMBL/GenBank/DDBJ whole genome shotgun (WGS) entry which is preliminary data.</text>
</comment>
<keyword evidence="4 5" id="KW-0472">Membrane</keyword>
<evidence type="ECO:0000313" key="8">
    <source>
        <dbReference type="Proteomes" id="UP000722459"/>
    </source>
</evidence>
<feature type="transmembrane region" description="Helical" evidence="5">
    <location>
        <begin position="21"/>
        <end position="43"/>
    </location>
</feature>
<evidence type="ECO:0000313" key="7">
    <source>
        <dbReference type="EMBL" id="MBT4870895.1"/>
    </source>
</evidence>
<evidence type="ECO:0000256" key="4">
    <source>
        <dbReference type="ARBA" id="ARBA00023136"/>
    </source>
</evidence>
<evidence type="ECO:0000256" key="1">
    <source>
        <dbReference type="ARBA" id="ARBA00004141"/>
    </source>
</evidence>
<accession>A0A8T5GFX9</accession>
<reference evidence="7" key="1">
    <citation type="journal article" date="2021" name="ISME J.">
        <title>Mercury methylation by metabolically versatile and cosmopolitan marine bacteria.</title>
        <authorList>
            <person name="Lin H."/>
            <person name="Ascher D.B."/>
            <person name="Myung Y."/>
            <person name="Lamborg C.H."/>
            <person name="Hallam S.J."/>
            <person name="Gionfriddo C.M."/>
            <person name="Holt K.E."/>
            <person name="Moreau J.W."/>
        </authorList>
    </citation>
    <scope>NUCLEOTIDE SEQUENCE</scope>
    <source>
        <strain evidence="7">SI075_bin30</strain>
    </source>
</reference>
<dbReference type="Pfam" id="PF04893">
    <property type="entry name" value="Yip1"/>
    <property type="match status" value="1"/>
</dbReference>